<sequence length="247" mass="26426">MAITRRALSSQALAVLATAGLAQLLVSPGVLAASVRPALGAWLRELAEMTRALRGRQLGAREYQGLLDDLCGRVELSDLHAAIDLEALRARMAVPATGAGSCEVDFAALAGAPTRLGFGRRVFACRRGRAIVPHGHDDLCTAFIVLAGRWRGRHYDRLESHADHFVLRPTIDRAFAPGDSSSVSDHRDNVHWFEAETDDAFVFNVHVACAGASGSRVYLDPESERLAGGTIRAARLSKAACVAKYGG</sequence>
<dbReference type="InterPro" id="IPR011051">
    <property type="entry name" value="RmlC_Cupin_sf"/>
</dbReference>
<dbReference type="EMBL" id="JAQNDL010000005">
    <property type="protein sequence ID" value="MDC0723453.1"/>
    <property type="molecule type" value="Genomic_DNA"/>
</dbReference>
<dbReference type="InterPro" id="IPR014710">
    <property type="entry name" value="RmlC-like_jellyroll"/>
</dbReference>
<reference evidence="1 2" key="1">
    <citation type="submission" date="2022-11" db="EMBL/GenBank/DDBJ databases">
        <title>Minimal conservation of predation-associated metabolite biosynthetic gene clusters underscores biosynthetic potential of Myxococcota including descriptions for ten novel species: Archangium lansinium sp. nov., Myxococcus landrumus sp. nov., Nannocystis bai.</title>
        <authorList>
            <person name="Ahearne A."/>
            <person name="Stevens C."/>
            <person name="Dowd S."/>
        </authorList>
    </citation>
    <scope>NUCLEOTIDE SEQUENCE [LARGE SCALE GENOMIC DNA]</scope>
    <source>
        <strain evidence="1 2">BB15-2</strain>
    </source>
</reference>
<evidence type="ECO:0000313" key="2">
    <source>
        <dbReference type="Proteomes" id="UP001221686"/>
    </source>
</evidence>
<evidence type="ECO:0000313" key="1">
    <source>
        <dbReference type="EMBL" id="MDC0723453.1"/>
    </source>
</evidence>
<organism evidence="1 2">
    <name type="scientific">Nannocystis bainbridge</name>
    <dbReference type="NCBI Taxonomy" id="2995303"/>
    <lineage>
        <taxon>Bacteria</taxon>
        <taxon>Pseudomonadati</taxon>
        <taxon>Myxococcota</taxon>
        <taxon>Polyangia</taxon>
        <taxon>Nannocystales</taxon>
        <taxon>Nannocystaceae</taxon>
        <taxon>Nannocystis</taxon>
    </lineage>
</organism>
<name>A0ABT5EET1_9BACT</name>
<keyword evidence="2" id="KW-1185">Reference proteome</keyword>
<dbReference type="Proteomes" id="UP001221686">
    <property type="component" value="Unassembled WGS sequence"/>
</dbReference>
<gene>
    <name evidence="1" type="ORF">POL25_41615</name>
</gene>
<dbReference type="SUPFAM" id="SSF51182">
    <property type="entry name" value="RmlC-like cupins"/>
    <property type="match status" value="1"/>
</dbReference>
<dbReference type="RefSeq" id="WP_272091994.1">
    <property type="nucleotide sequence ID" value="NZ_JAQNDL010000005.1"/>
</dbReference>
<proteinExistence type="predicted"/>
<accession>A0ABT5EET1</accession>
<comment type="caution">
    <text evidence="1">The sequence shown here is derived from an EMBL/GenBank/DDBJ whole genome shotgun (WGS) entry which is preliminary data.</text>
</comment>
<dbReference type="Gene3D" id="2.60.120.10">
    <property type="entry name" value="Jelly Rolls"/>
    <property type="match status" value="1"/>
</dbReference>
<protein>
    <submittedName>
        <fullName evidence="1">Uncharacterized protein</fullName>
    </submittedName>
</protein>